<dbReference type="InterPro" id="IPR035930">
    <property type="entry name" value="FomD-like_sf"/>
</dbReference>
<keyword evidence="4" id="KW-1185">Reference proteome</keyword>
<sequence>MADVVVASRKWNGDLHRRTVSLELGTDAFGTWLWMPGGTVVETASGSYQALPGLRLIPLGEMWSVYFVPALPSRRRPKQLYVDITTPATRRGDLIEYIDLDLDVEQLGDGQVRILDEDEFAAHRRSWAYPQELIDAAETTCHRIVRAVIDREPPFDGSHLAWWPAGTDECAIGSAG</sequence>
<evidence type="ECO:0000256" key="1">
    <source>
        <dbReference type="ARBA" id="ARBA00022801"/>
    </source>
</evidence>
<dbReference type="PANTHER" id="PTHR39159">
    <property type="match status" value="1"/>
</dbReference>
<proteinExistence type="predicted"/>
<evidence type="ECO:0000313" key="4">
    <source>
        <dbReference type="Proteomes" id="UP001183222"/>
    </source>
</evidence>
<dbReference type="Pfam" id="PF04167">
    <property type="entry name" value="DUF402"/>
    <property type="match status" value="1"/>
</dbReference>
<feature type="domain" description="DUF402" evidence="2">
    <location>
        <begin position="37"/>
        <end position="148"/>
    </location>
</feature>
<dbReference type="SUPFAM" id="SSF159234">
    <property type="entry name" value="FomD-like"/>
    <property type="match status" value="1"/>
</dbReference>
<dbReference type="Proteomes" id="UP001183222">
    <property type="component" value="Unassembled WGS sequence"/>
</dbReference>
<evidence type="ECO:0000259" key="2">
    <source>
        <dbReference type="Pfam" id="PF04167"/>
    </source>
</evidence>
<dbReference type="EMBL" id="JAVREI010000002">
    <property type="protein sequence ID" value="MDT0275258.1"/>
    <property type="molecule type" value="Genomic_DNA"/>
</dbReference>
<dbReference type="InterPro" id="IPR050212">
    <property type="entry name" value="Ntdp-like"/>
</dbReference>
<protein>
    <submittedName>
        <fullName evidence="3">DUF402 domain-containing protein</fullName>
    </submittedName>
</protein>
<dbReference type="Gene3D" id="2.40.380.10">
    <property type="entry name" value="FomD-like"/>
    <property type="match status" value="1"/>
</dbReference>
<dbReference type="InterPro" id="IPR007295">
    <property type="entry name" value="DUF402"/>
</dbReference>
<evidence type="ECO:0000313" key="3">
    <source>
        <dbReference type="EMBL" id="MDT0275258.1"/>
    </source>
</evidence>
<dbReference type="RefSeq" id="WP_311344085.1">
    <property type="nucleotide sequence ID" value="NZ_JAVREI010000002.1"/>
</dbReference>
<organism evidence="3 4">
    <name type="scientific">Blastococcus goldschmidtiae</name>
    <dbReference type="NCBI Taxonomy" id="3075546"/>
    <lineage>
        <taxon>Bacteria</taxon>
        <taxon>Bacillati</taxon>
        <taxon>Actinomycetota</taxon>
        <taxon>Actinomycetes</taxon>
        <taxon>Geodermatophilales</taxon>
        <taxon>Geodermatophilaceae</taxon>
        <taxon>Blastococcus</taxon>
    </lineage>
</organism>
<reference evidence="4" key="1">
    <citation type="submission" date="2023-07" db="EMBL/GenBank/DDBJ databases">
        <title>30 novel species of actinomycetes from the DSMZ collection.</title>
        <authorList>
            <person name="Nouioui I."/>
        </authorList>
    </citation>
    <scope>NUCLEOTIDE SEQUENCE [LARGE SCALE GENOMIC DNA]</scope>
    <source>
        <strain evidence="4">DSM 46792</strain>
    </source>
</reference>
<keyword evidence="1" id="KW-0378">Hydrolase</keyword>
<name>A0ABU2K4Y3_9ACTN</name>
<accession>A0ABU2K4Y3</accession>
<comment type="caution">
    <text evidence="3">The sequence shown here is derived from an EMBL/GenBank/DDBJ whole genome shotgun (WGS) entry which is preliminary data.</text>
</comment>
<gene>
    <name evidence="3" type="ORF">RM425_05030</name>
</gene>
<dbReference type="PANTHER" id="PTHR39159:SF1">
    <property type="entry name" value="UPF0374 PROTEIN YGAC"/>
    <property type="match status" value="1"/>
</dbReference>